<keyword evidence="6" id="KW-0614">Plasmid</keyword>
<dbReference type="Gene3D" id="3.40.50.150">
    <property type="entry name" value="Vaccinia Virus protein VP39"/>
    <property type="match status" value="1"/>
</dbReference>
<dbReference type="RefSeq" id="WP_040134701.1">
    <property type="nucleotide sequence ID" value="NZ_CP007794.1"/>
</dbReference>
<dbReference type="InterPro" id="IPR029063">
    <property type="entry name" value="SAM-dependent_MTases_sf"/>
</dbReference>
<evidence type="ECO:0000256" key="3">
    <source>
        <dbReference type="ARBA" id="ARBA00022691"/>
    </source>
</evidence>
<dbReference type="KEGG" id="abq:ABAZ39_21555"/>
<reference evidence="6 7" key="1">
    <citation type="journal article" date="2014" name="Genome Announc.">
        <title>Complete Genome Sequence of the Model Rhizosphere Strain Azospirillum brasilense Az39, Successfully Applied in Agriculture.</title>
        <authorList>
            <person name="Rivera D."/>
            <person name="Revale S."/>
            <person name="Molina R."/>
            <person name="Gualpa J."/>
            <person name="Puente M."/>
            <person name="Maroniche G."/>
            <person name="Paris G."/>
            <person name="Baker D."/>
            <person name="Clavijo B."/>
            <person name="McLay K."/>
            <person name="Spaepen S."/>
            <person name="Perticari A."/>
            <person name="Vazquez M."/>
            <person name="Wisniewski-Dye F."/>
            <person name="Watkins C."/>
            <person name="Martinez-Abarca F."/>
            <person name="Vanderleyden J."/>
            <person name="Cassan F."/>
        </authorList>
    </citation>
    <scope>NUCLEOTIDE SEQUENCE [LARGE SCALE GENOMIC DNA]</scope>
    <source>
        <strain evidence="6 7">Az39</strain>
        <plasmid evidence="6">AbAZ39_p1</plasmid>
    </source>
</reference>
<dbReference type="Pfam" id="PF01739">
    <property type="entry name" value="CheR"/>
    <property type="match status" value="1"/>
</dbReference>
<dbReference type="InterPro" id="IPR050903">
    <property type="entry name" value="Bact_Chemotaxis_MeTrfase"/>
</dbReference>
<name>A0A060DNT6_9PROT</name>
<dbReference type="InterPro" id="IPR022642">
    <property type="entry name" value="CheR_C"/>
</dbReference>
<feature type="domain" description="CheR-type methyltransferase" evidence="5">
    <location>
        <begin position="1"/>
        <end position="285"/>
    </location>
</feature>
<evidence type="ECO:0000259" key="5">
    <source>
        <dbReference type="PROSITE" id="PS50123"/>
    </source>
</evidence>
<organism evidence="6 7">
    <name type="scientific">Azospirillum argentinense</name>
    <dbReference type="NCBI Taxonomy" id="2970906"/>
    <lineage>
        <taxon>Bacteria</taxon>
        <taxon>Pseudomonadati</taxon>
        <taxon>Pseudomonadota</taxon>
        <taxon>Alphaproteobacteria</taxon>
        <taxon>Rhodospirillales</taxon>
        <taxon>Azospirillaceae</taxon>
        <taxon>Azospirillum</taxon>
    </lineage>
</organism>
<dbReference type="PRINTS" id="PR00996">
    <property type="entry name" value="CHERMTFRASE"/>
</dbReference>
<feature type="compositionally biased region" description="Pro residues" evidence="4">
    <location>
        <begin position="351"/>
        <end position="363"/>
    </location>
</feature>
<evidence type="ECO:0000313" key="7">
    <source>
        <dbReference type="Proteomes" id="UP000027186"/>
    </source>
</evidence>
<dbReference type="SUPFAM" id="SSF47757">
    <property type="entry name" value="Chemotaxis receptor methyltransferase CheR, N-terminal domain"/>
    <property type="match status" value="1"/>
</dbReference>
<keyword evidence="2" id="KW-0808">Transferase</keyword>
<gene>
    <name evidence="6" type="ORF">ABAZ39_21555</name>
</gene>
<dbReference type="InterPro" id="IPR011990">
    <property type="entry name" value="TPR-like_helical_dom_sf"/>
</dbReference>
<sequence length="490" mass="53319">MNRIDAILRDPVFPRIKAAVIGATGLAYYADKDAALAERINRRLSDKPTLGLAAYLAQLAAEGPTGPEYQALINELTVGETFFFRYAEQFEALCAVAIPECLRRNRESRLLRIWSAGCSIGPEAYTLEILLKRHFADQLRDWQVSIVGTDLNASFIETARRGVYGNWAVRGLDPAVLAECFDRQGDLWAVKPRFREWTSFSVFNLVDGPLPNYPRGLGALDVVLCRNVMIYFDEPTRTRLLDNLHEVLVPNGWLVVGHAETGQQVNSLFTPVPVPGATIYRKPRPGCAPATALPAAPMAALPAFTPSVPVEPPPAESKPTESKPPEPKPAQKRSTATDSAARLRATTAKPTPAPLPAPQPPTASPAGTPAVADGDRAAALDACIALAERNRLDPVVHFRLGLLEEELGVGDPIAAFKRALYLDSDFALADYHLALAYWRRGKLAPAQRHFRNARATVAAHDATELVAEGGGLTVAELRSMIDLWFSGEEP</sequence>
<dbReference type="SUPFAM" id="SSF48452">
    <property type="entry name" value="TPR-like"/>
    <property type="match status" value="1"/>
</dbReference>
<dbReference type="PANTHER" id="PTHR24422">
    <property type="entry name" value="CHEMOTAXIS PROTEIN METHYLTRANSFERASE"/>
    <property type="match status" value="1"/>
</dbReference>
<dbReference type="InterPro" id="IPR000780">
    <property type="entry name" value="CheR_MeTrfase"/>
</dbReference>
<keyword evidence="1" id="KW-0489">Methyltransferase</keyword>
<dbReference type="SMART" id="SM00138">
    <property type="entry name" value="MeTrc"/>
    <property type="match status" value="1"/>
</dbReference>
<evidence type="ECO:0000256" key="4">
    <source>
        <dbReference type="SAM" id="MobiDB-lite"/>
    </source>
</evidence>
<keyword evidence="3" id="KW-0949">S-adenosyl-L-methionine</keyword>
<proteinExistence type="predicted"/>
<dbReference type="GO" id="GO:0008757">
    <property type="term" value="F:S-adenosylmethionine-dependent methyltransferase activity"/>
    <property type="evidence" value="ECO:0007669"/>
    <property type="project" value="InterPro"/>
</dbReference>
<evidence type="ECO:0000256" key="1">
    <source>
        <dbReference type="ARBA" id="ARBA00022603"/>
    </source>
</evidence>
<evidence type="ECO:0000256" key="2">
    <source>
        <dbReference type="ARBA" id="ARBA00022679"/>
    </source>
</evidence>
<dbReference type="PANTHER" id="PTHR24422:SF19">
    <property type="entry name" value="CHEMOTAXIS PROTEIN METHYLTRANSFERASE"/>
    <property type="match status" value="1"/>
</dbReference>
<feature type="region of interest" description="Disordered" evidence="4">
    <location>
        <begin position="304"/>
        <end position="372"/>
    </location>
</feature>
<dbReference type="GO" id="GO:0032259">
    <property type="term" value="P:methylation"/>
    <property type="evidence" value="ECO:0007669"/>
    <property type="project" value="UniProtKB-KW"/>
</dbReference>
<dbReference type="PROSITE" id="PS50123">
    <property type="entry name" value="CHER"/>
    <property type="match status" value="1"/>
</dbReference>
<accession>A0A060DNT6</accession>
<protein>
    <submittedName>
        <fullName evidence="6">Chemotaxis protein</fullName>
    </submittedName>
</protein>
<feature type="compositionally biased region" description="Low complexity" evidence="4">
    <location>
        <begin position="340"/>
        <end position="350"/>
    </location>
</feature>
<dbReference type="Proteomes" id="UP000027186">
    <property type="component" value="Plasmid AbAZ39_p1"/>
</dbReference>
<dbReference type="Gene3D" id="1.25.40.10">
    <property type="entry name" value="Tetratricopeptide repeat domain"/>
    <property type="match status" value="1"/>
</dbReference>
<geneLocation type="plasmid" evidence="6 7">
    <name>AbAZ39_p1</name>
</geneLocation>
<dbReference type="AlphaFoldDB" id="A0A060DNT6"/>
<evidence type="ECO:0000313" key="6">
    <source>
        <dbReference type="EMBL" id="AIB14497.1"/>
    </source>
</evidence>
<dbReference type="SUPFAM" id="SSF53335">
    <property type="entry name" value="S-adenosyl-L-methionine-dependent methyltransferases"/>
    <property type="match status" value="1"/>
</dbReference>
<dbReference type="EMBL" id="CP007794">
    <property type="protein sequence ID" value="AIB14497.1"/>
    <property type="molecule type" value="Genomic_DNA"/>
</dbReference>